<dbReference type="Proteomes" id="UP000663823">
    <property type="component" value="Unassembled WGS sequence"/>
</dbReference>
<gene>
    <name evidence="6" type="ORF">FNK824_LOCUS30521</name>
    <name evidence="4" type="ORF">JXQ802_LOCUS28181</name>
    <name evidence="5" type="ORF">OTI717_LOCUS17529</name>
    <name evidence="3" type="ORF">PYM288_LOCUS18837</name>
    <name evidence="1" type="ORF">RFH988_LOCUS13437</name>
    <name evidence="2" type="ORF">SEV965_LOCUS10444</name>
</gene>
<name>A0A819ANL1_9BILA</name>
<organism evidence="5 7">
    <name type="scientific">Rotaria sordida</name>
    <dbReference type="NCBI Taxonomy" id="392033"/>
    <lineage>
        <taxon>Eukaryota</taxon>
        <taxon>Metazoa</taxon>
        <taxon>Spiralia</taxon>
        <taxon>Gnathifera</taxon>
        <taxon>Rotifera</taxon>
        <taxon>Eurotatoria</taxon>
        <taxon>Bdelloidea</taxon>
        <taxon>Philodinida</taxon>
        <taxon>Philodinidae</taxon>
        <taxon>Rotaria</taxon>
    </lineage>
</organism>
<dbReference type="InterPro" id="IPR032675">
    <property type="entry name" value="LRR_dom_sf"/>
</dbReference>
<dbReference type="Proteomes" id="UP000663870">
    <property type="component" value="Unassembled WGS sequence"/>
</dbReference>
<protein>
    <recommendedName>
        <fullName evidence="9">F-box domain-containing protein</fullName>
    </recommendedName>
</protein>
<dbReference type="EMBL" id="CAJNOH010000596">
    <property type="protein sequence ID" value="CAF1084336.1"/>
    <property type="molecule type" value="Genomic_DNA"/>
</dbReference>
<dbReference type="EMBL" id="CAJOBE010009388">
    <property type="protein sequence ID" value="CAF4083942.1"/>
    <property type="molecule type" value="Genomic_DNA"/>
</dbReference>
<dbReference type="EMBL" id="CAJNOO010000591">
    <property type="protein sequence ID" value="CAF0986790.1"/>
    <property type="molecule type" value="Genomic_DNA"/>
</dbReference>
<dbReference type="SUPFAM" id="SSF52058">
    <property type="entry name" value="L domain-like"/>
    <property type="match status" value="1"/>
</dbReference>
<keyword evidence="8" id="KW-1185">Reference proteome</keyword>
<dbReference type="Gene3D" id="3.80.10.10">
    <property type="entry name" value="Ribonuclease Inhibitor"/>
    <property type="match status" value="1"/>
</dbReference>
<evidence type="ECO:0000313" key="7">
    <source>
        <dbReference type="Proteomes" id="UP000663823"/>
    </source>
</evidence>
<dbReference type="Proteomes" id="UP000663874">
    <property type="component" value="Unassembled WGS sequence"/>
</dbReference>
<evidence type="ECO:0000313" key="6">
    <source>
        <dbReference type="EMBL" id="CAF4083942.1"/>
    </source>
</evidence>
<evidence type="ECO:0000313" key="5">
    <source>
        <dbReference type="EMBL" id="CAF3787657.1"/>
    </source>
</evidence>
<dbReference type="EMBL" id="CAJNOU010000427">
    <property type="protein sequence ID" value="CAF0994370.1"/>
    <property type="molecule type" value="Genomic_DNA"/>
</dbReference>
<dbReference type="EMBL" id="CAJNOL010001047">
    <property type="protein sequence ID" value="CAF1274822.1"/>
    <property type="molecule type" value="Genomic_DNA"/>
</dbReference>
<dbReference type="AlphaFoldDB" id="A0A819ANL1"/>
<accession>A0A819ANL1</accession>
<evidence type="ECO:0000313" key="1">
    <source>
        <dbReference type="EMBL" id="CAF0986790.1"/>
    </source>
</evidence>
<dbReference type="Proteomes" id="UP000663882">
    <property type="component" value="Unassembled WGS sequence"/>
</dbReference>
<dbReference type="Proteomes" id="UP000663889">
    <property type="component" value="Unassembled WGS sequence"/>
</dbReference>
<comment type="caution">
    <text evidence="5">The sequence shown here is derived from an EMBL/GenBank/DDBJ whole genome shotgun (WGS) entry which is preliminary data.</text>
</comment>
<proteinExistence type="predicted"/>
<evidence type="ECO:0000313" key="3">
    <source>
        <dbReference type="EMBL" id="CAF1084336.1"/>
    </source>
</evidence>
<evidence type="ECO:0008006" key="9">
    <source>
        <dbReference type="Google" id="ProtNLM"/>
    </source>
</evidence>
<evidence type="ECO:0000313" key="8">
    <source>
        <dbReference type="Proteomes" id="UP000663870"/>
    </source>
</evidence>
<sequence>MTSYCFLDQFPVEILHIVFNYISVFELYYNLYNVSDYINTVLLNYPISLINLKSSVQYHVDFICHYIKPDQIISLTLFDNIDNNGQSELFFSHFHIEQFIQLQSLTLINIENNLLKFLLPNLNKLKYLRSFSFDTTDYYRMINKDYRLQFTQLKSILLNTCTNLLSQLNQLILFDVQEMTLKSLSHLQRLKISECSTTELQKICSEMSQLKSFDVCLQGDPIYIQVLSSLSKLTRLILKIDVFKNKFISMDFIEQFLPNLFQLKHFEFQTDNGDHFDDGKRWEKLTKSFITFNFKFKIKYLFKGLDSFRTSFWLEEKHWCVIYHNEDLYTIPRFAPVKCYISNLLFINSNTPNYTIFYERITKLIVSTEFFNENHYFPNVKTLKMNCLVSIERLSNIINLNKVKHLILSSESSISMFLLALSVMPHLNELTIRGYLVPILIKELQDNIIKQIRILNLHFCYFEKESITKILCYHFPYIQYLNISLINSIKDIIFFIQQLKYLLNASFGMNSLFKKDKDKNCQELQMAIDKKYTCQIVHITNQNALSFVHIWDNEYQTLSSFLATLL</sequence>
<dbReference type="Proteomes" id="UP000663854">
    <property type="component" value="Unassembled WGS sequence"/>
</dbReference>
<reference evidence="5" key="1">
    <citation type="submission" date="2021-02" db="EMBL/GenBank/DDBJ databases">
        <authorList>
            <person name="Nowell W R."/>
        </authorList>
    </citation>
    <scope>NUCLEOTIDE SEQUENCE</scope>
</reference>
<evidence type="ECO:0000313" key="4">
    <source>
        <dbReference type="EMBL" id="CAF1274822.1"/>
    </source>
</evidence>
<dbReference type="OrthoDB" id="10016127at2759"/>
<dbReference type="EMBL" id="CAJOAX010002321">
    <property type="protein sequence ID" value="CAF3787657.1"/>
    <property type="molecule type" value="Genomic_DNA"/>
</dbReference>
<evidence type="ECO:0000313" key="2">
    <source>
        <dbReference type="EMBL" id="CAF0994370.1"/>
    </source>
</evidence>